<dbReference type="AlphaFoldDB" id="A0A183T7Y3"/>
<evidence type="ECO:0000313" key="4">
    <source>
        <dbReference type="WBParaSite" id="SSLN_0001305401-mRNA-1"/>
    </source>
</evidence>
<gene>
    <name evidence="2" type="ORF">SSLN_LOCUS12581</name>
</gene>
<sequence>MTITFMHYKARLIGELFDNLVALIFRGIKVASNELAVERAQIYLSAAGFPTSTRHQRSGPTSTTPSSTGSCRSLASLDSSLLSSARSDATVTGSRVTSPASSLSSNGDSATSASRGQVEFIALL</sequence>
<name>A0A183T7Y3_SCHSO</name>
<keyword evidence="3" id="KW-1185">Reference proteome</keyword>
<dbReference type="EMBL" id="UYSU01037376">
    <property type="protein sequence ID" value="VDL98966.1"/>
    <property type="molecule type" value="Genomic_DNA"/>
</dbReference>
<evidence type="ECO:0000313" key="2">
    <source>
        <dbReference type="EMBL" id="VDL98966.1"/>
    </source>
</evidence>
<reference evidence="4" key="1">
    <citation type="submission" date="2016-06" db="UniProtKB">
        <authorList>
            <consortium name="WormBaseParasite"/>
        </authorList>
    </citation>
    <scope>IDENTIFICATION</scope>
</reference>
<protein>
    <submittedName>
        <fullName evidence="2 4">Uncharacterized protein</fullName>
    </submittedName>
</protein>
<accession>A0A183T7Y3</accession>
<dbReference type="Proteomes" id="UP000275846">
    <property type="component" value="Unassembled WGS sequence"/>
</dbReference>
<feature type="compositionally biased region" description="Low complexity" evidence="1">
    <location>
        <begin position="58"/>
        <end position="89"/>
    </location>
</feature>
<proteinExistence type="predicted"/>
<dbReference type="WBParaSite" id="SSLN_0001305401-mRNA-1">
    <property type="protein sequence ID" value="SSLN_0001305401-mRNA-1"/>
    <property type="gene ID" value="SSLN_0001305401"/>
</dbReference>
<reference evidence="2 3" key="2">
    <citation type="submission" date="2018-11" db="EMBL/GenBank/DDBJ databases">
        <authorList>
            <consortium name="Pathogen Informatics"/>
        </authorList>
    </citation>
    <scope>NUCLEOTIDE SEQUENCE [LARGE SCALE GENOMIC DNA]</scope>
    <source>
        <strain evidence="2 3">NST_G2</strain>
    </source>
</reference>
<feature type="region of interest" description="Disordered" evidence="1">
    <location>
        <begin position="51"/>
        <end position="112"/>
    </location>
</feature>
<evidence type="ECO:0000256" key="1">
    <source>
        <dbReference type="SAM" id="MobiDB-lite"/>
    </source>
</evidence>
<organism evidence="4">
    <name type="scientific">Schistocephalus solidus</name>
    <name type="common">Tapeworm</name>
    <dbReference type="NCBI Taxonomy" id="70667"/>
    <lineage>
        <taxon>Eukaryota</taxon>
        <taxon>Metazoa</taxon>
        <taxon>Spiralia</taxon>
        <taxon>Lophotrochozoa</taxon>
        <taxon>Platyhelminthes</taxon>
        <taxon>Cestoda</taxon>
        <taxon>Eucestoda</taxon>
        <taxon>Diphyllobothriidea</taxon>
        <taxon>Diphyllobothriidae</taxon>
        <taxon>Schistocephalus</taxon>
    </lineage>
</organism>
<feature type="compositionally biased region" description="Polar residues" evidence="1">
    <location>
        <begin position="90"/>
        <end position="112"/>
    </location>
</feature>
<evidence type="ECO:0000313" key="3">
    <source>
        <dbReference type="Proteomes" id="UP000275846"/>
    </source>
</evidence>